<dbReference type="Proteomes" id="UP000279909">
    <property type="component" value="Unassembled WGS sequence"/>
</dbReference>
<evidence type="ECO:0000313" key="2">
    <source>
        <dbReference type="Proteomes" id="UP000279909"/>
    </source>
</evidence>
<proteinExistence type="predicted"/>
<keyword evidence="2" id="KW-1185">Reference proteome</keyword>
<dbReference type="InterPro" id="IPR015231">
    <property type="entry name" value="DUF1934"/>
</dbReference>
<dbReference type="RefSeq" id="WP_122972419.1">
    <property type="nucleotide sequence ID" value="NZ_RHLQ01000027.1"/>
</dbReference>
<accession>A0A3M8H7E1</accession>
<dbReference type="Gene3D" id="2.40.128.20">
    <property type="match status" value="1"/>
</dbReference>
<dbReference type="InterPro" id="IPR012674">
    <property type="entry name" value="Calycin"/>
</dbReference>
<dbReference type="AlphaFoldDB" id="A0A3M8H7E1"/>
<name>A0A3M8H7E1_9BACI</name>
<evidence type="ECO:0000313" key="1">
    <source>
        <dbReference type="EMBL" id="RNC98315.1"/>
    </source>
</evidence>
<reference evidence="1 2" key="1">
    <citation type="journal article" date="2014" name="Int. J. Syst. Evol. Microbiol.">
        <title>Lysinibacillus halotolerans sp. nov., isolated from saline-alkaline soil.</title>
        <authorList>
            <person name="Kong D."/>
            <person name="Wang Y."/>
            <person name="Zhao B."/>
            <person name="Li Y."/>
            <person name="Song J."/>
            <person name="Zhai Y."/>
            <person name="Zhang C."/>
            <person name="Wang H."/>
            <person name="Chen X."/>
            <person name="Zhao B."/>
            <person name="Ruan Z."/>
        </authorList>
    </citation>
    <scope>NUCLEOTIDE SEQUENCE [LARGE SCALE GENOMIC DNA]</scope>
    <source>
        <strain evidence="1 2">MCCC 1A12703</strain>
    </source>
</reference>
<protein>
    <submittedName>
        <fullName evidence="1">DUF1934 domain-containing protein</fullName>
    </submittedName>
</protein>
<dbReference type="SUPFAM" id="SSF50814">
    <property type="entry name" value="Lipocalins"/>
    <property type="match status" value="1"/>
</dbReference>
<comment type="caution">
    <text evidence="1">The sequence shown here is derived from an EMBL/GenBank/DDBJ whole genome shotgun (WGS) entry which is preliminary data.</text>
</comment>
<organism evidence="1 2">
    <name type="scientific">Lysinibacillus halotolerans</name>
    <dbReference type="NCBI Taxonomy" id="1368476"/>
    <lineage>
        <taxon>Bacteria</taxon>
        <taxon>Bacillati</taxon>
        <taxon>Bacillota</taxon>
        <taxon>Bacilli</taxon>
        <taxon>Bacillales</taxon>
        <taxon>Bacillaceae</taxon>
        <taxon>Lysinibacillus</taxon>
    </lineage>
</organism>
<gene>
    <name evidence="1" type="ORF">EC501_11365</name>
</gene>
<dbReference type="EMBL" id="RHLQ01000027">
    <property type="protein sequence ID" value="RNC98315.1"/>
    <property type="molecule type" value="Genomic_DNA"/>
</dbReference>
<sequence>MSVVETDVKIKLNSTIIPTDGESEKYEMWLSGTFIKKSGKTYLRYVEELEEKKIRTTVKLGDKQALILRSGGVKMRLPFNASQDERGHYDTQFGTLPIITRTHQLAHEYHEESLISGTFNVQYDLIISGQSVGKYTLEIQYSEGQK</sequence>
<dbReference type="OrthoDB" id="2352933at2"/>
<dbReference type="Pfam" id="PF09148">
    <property type="entry name" value="DUF1934"/>
    <property type="match status" value="1"/>
</dbReference>